<evidence type="ECO:0000313" key="9">
    <source>
        <dbReference type="EMBL" id="CAL1139332.1"/>
    </source>
</evidence>
<accession>A0A9P1FTM4</accession>
<dbReference type="EMBL" id="CAMXCT030001031">
    <property type="protein sequence ID" value="CAL4773269.1"/>
    <property type="molecule type" value="Genomic_DNA"/>
</dbReference>
<dbReference type="EMBL" id="CAMXCT020001031">
    <property type="protein sequence ID" value="CAL1139332.1"/>
    <property type="molecule type" value="Genomic_DNA"/>
</dbReference>
<keyword evidence="3" id="KW-0804">Transcription</keyword>
<dbReference type="GO" id="GO:0005665">
    <property type="term" value="C:RNA polymerase II, core complex"/>
    <property type="evidence" value="ECO:0007669"/>
    <property type="project" value="InterPro"/>
</dbReference>
<dbReference type="InterPro" id="IPR022905">
    <property type="entry name" value="Rpo11-like"/>
</dbReference>
<evidence type="ECO:0000313" key="10">
    <source>
        <dbReference type="EMBL" id="CAL4773269.1"/>
    </source>
</evidence>
<dbReference type="GO" id="GO:0003899">
    <property type="term" value="F:DNA-directed RNA polymerase activity"/>
    <property type="evidence" value="ECO:0007669"/>
    <property type="project" value="InterPro"/>
</dbReference>
<keyword evidence="11" id="KW-1185">Reference proteome</keyword>
<evidence type="ECO:0000313" key="8">
    <source>
        <dbReference type="EMBL" id="CAI3985957.1"/>
    </source>
</evidence>
<keyword evidence="2 10" id="KW-0240">DNA-directed RNA polymerase</keyword>
<organism evidence="8">
    <name type="scientific">Cladocopium goreaui</name>
    <dbReference type="NCBI Taxonomy" id="2562237"/>
    <lineage>
        <taxon>Eukaryota</taxon>
        <taxon>Sar</taxon>
        <taxon>Alveolata</taxon>
        <taxon>Dinophyceae</taxon>
        <taxon>Suessiales</taxon>
        <taxon>Symbiodiniaceae</taxon>
        <taxon>Cladocopium</taxon>
    </lineage>
</organism>
<dbReference type="SUPFAM" id="SSF55257">
    <property type="entry name" value="RBP11-like subunits of RNA polymerase"/>
    <property type="match status" value="1"/>
</dbReference>
<gene>
    <name evidence="8" type="ORF">C1SCF055_LOCUS13343</name>
</gene>
<evidence type="ECO:0000256" key="6">
    <source>
        <dbReference type="SAM" id="MobiDB-lite"/>
    </source>
</evidence>
<dbReference type="PANTHER" id="PTHR13946:SF16">
    <property type="entry name" value="DNA-DIRECTED RNA POLYMERASE II SUBUNIT RPB11"/>
    <property type="match status" value="1"/>
</dbReference>
<keyword evidence="4" id="KW-0539">Nucleus</keyword>
<evidence type="ECO:0000313" key="11">
    <source>
        <dbReference type="Proteomes" id="UP001152797"/>
    </source>
</evidence>
<sequence length="185" mass="20960">MATPGQLQMYNKLEVHEMFSVPEGPDGERKRIEVIPDEKVSNAVVLHTWLEDHTLGNLLRMELLRNEAVLFAGYKVRHPLDHMIELRVQTTPAIQPEAALRHAVKNLQSECSSMLDQFDEGVRRLGGVEGREANVEMSPEPEMMESEAFSAEDAEGFHQRLEAFEQRHTFSPEYLPTSPPASPAR</sequence>
<dbReference type="GO" id="GO:0006366">
    <property type="term" value="P:transcription by RNA polymerase II"/>
    <property type="evidence" value="ECO:0007669"/>
    <property type="project" value="InterPro"/>
</dbReference>
<feature type="compositionally biased region" description="Acidic residues" evidence="6">
    <location>
        <begin position="142"/>
        <end position="152"/>
    </location>
</feature>
<reference evidence="8" key="1">
    <citation type="submission" date="2022-10" db="EMBL/GenBank/DDBJ databases">
        <authorList>
            <person name="Chen Y."/>
            <person name="Dougan E. K."/>
            <person name="Chan C."/>
            <person name="Rhodes N."/>
            <person name="Thang M."/>
        </authorList>
    </citation>
    <scope>NUCLEOTIDE SEQUENCE</scope>
</reference>
<dbReference type="Gene3D" id="3.30.1360.10">
    <property type="entry name" value="RNA polymerase, RBP11-like subunit"/>
    <property type="match status" value="1"/>
</dbReference>
<comment type="caution">
    <text evidence="8">The sequence shown here is derived from an EMBL/GenBank/DDBJ whole genome shotgun (WGS) entry which is preliminary data.</text>
</comment>
<evidence type="ECO:0000256" key="5">
    <source>
        <dbReference type="ARBA" id="ARBA00025751"/>
    </source>
</evidence>
<reference evidence="9" key="2">
    <citation type="submission" date="2024-04" db="EMBL/GenBank/DDBJ databases">
        <authorList>
            <person name="Chen Y."/>
            <person name="Shah S."/>
            <person name="Dougan E. K."/>
            <person name="Thang M."/>
            <person name="Chan C."/>
        </authorList>
    </citation>
    <scope>NUCLEOTIDE SEQUENCE [LARGE SCALE GENOMIC DNA]</scope>
</reference>
<dbReference type="InterPro" id="IPR009025">
    <property type="entry name" value="RBP11-like_dimer"/>
</dbReference>
<evidence type="ECO:0000259" key="7">
    <source>
        <dbReference type="Pfam" id="PF13656"/>
    </source>
</evidence>
<evidence type="ECO:0000256" key="1">
    <source>
        <dbReference type="ARBA" id="ARBA00004123"/>
    </source>
</evidence>
<evidence type="ECO:0000256" key="2">
    <source>
        <dbReference type="ARBA" id="ARBA00022478"/>
    </source>
</evidence>
<proteinExistence type="inferred from homology"/>
<dbReference type="PANTHER" id="PTHR13946">
    <property type="entry name" value="DNA-DIRECTED RNA POLYMERASE I,II,III"/>
    <property type="match status" value="1"/>
</dbReference>
<feature type="region of interest" description="Disordered" evidence="6">
    <location>
        <begin position="133"/>
        <end position="152"/>
    </location>
</feature>
<evidence type="ECO:0000256" key="4">
    <source>
        <dbReference type="ARBA" id="ARBA00023242"/>
    </source>
</evidence>
<evidence type="ECO:0000256" key="3">
    <source>
        <dbReference type="ARBA" id="ARBA00023163"/>
    </source>
</evidence>
<dbReference type="Proteomes" id="UP001152797">
    <property type="component" value="Unassembled WGS sequence"/>
</dbReference>
<feature type="domain" description="DNA-directed RNA polymerase RBP11-like dimerisation" evidence="7">
    <location>
        <begin position="50"/>
        <end position="116"/>
    </location>
</feature>
<dbReference type="HAMAP" id="MF_00261">
    <property type="entry name" value="RNApol_arch_Rpo11"/>
    <property type="match status" value="1"/>
</dbReference>
<dbReference type="OrthoDB" id="10248581at2759"/>
<comment type="similarity">
    <text evidence="5">Belongs to the archaeal Rpo11/eukaryotic RPB11/RPC19 RNA polymerase subunit family.</text>
</comment>
<comment type="subcellular location">
    <subcellularLocation>
        <location evidence="1">Nucleus</location>
    </subcellularLocation>
</comment>
<dbReference type="InterPro" id="IPR037685">
    <property type="entry name" value="RBP11"/>
</dbReference>
<protein>
    <submittedName>
        <fullName evidence="10">DNA-directed RNA polymerase RBP11-like dimerisation domain-containing protein</fullName>
    </submittedName>
</protein>
<dbReference type="CDD" id="cd06926">
    <property type="entry name" value="RNAP_II_RPB11"/>
    <property type="match status" value="1"/>
</dbReference>
<dbReference type="GO" id="GO:0046983">
    <property type="term" value="F:protein dimerization activity"/>
    <property type="evidence" value="ECO:0007669"/>
    <property type="project" value="InterPro"/>
</dbReference>
<dbReference type="InterPro" id="IPR036603">
    <property type="entry name" value="RBP11-like"/>
</dbReference>
<name>A0A9P1FTM4_9DINO</name>
<dbReference type="AlphaFoldDB" id="A0A9P1FTM4"/>
<dbReference type="Pfam" id="PF13656">
    <property type="entry name" value="RNA_pol_L_2"/>
    <property type="match status" value="1"/>
</dbReference>
<dbReference type="EMBL" id="CAMXCT010001031">
    <property type="protein sequence ID" value="CAI3985957.1"/>
    <property type="molecule type" value="Genomic_DNA"/>
</dbReference>